<organism evidence="2 3">
    <name type="scientific">Puccinia triticina</name>
    <dbReference type="NCBI Taxonomy" id="208348"/>
    <lineage>
        <taxon>Eukaryota</taxon>
        <taxon>Fungi</taxon>
        <taxon>Dikarya</taxon>
        <taxon>Basidiomycota</taxon>
        <taxon>Pucciniomycotina</taxon>
        <taxon>Pucciniomycetes</taxon>
        <taxon>Pucciniales</taxon>
        <taxon>Pucciniaceae</taxon>
        <taxon>Puccinia</taxon>
    </lineage>
</organism>
<gene>
    <name evidence="2" type="ORF">PtA15_2A856</name>
</gene>
<evidence type="ECO:0000313" key="3">
    <source>
        <dbReference type="Proteomes" id="UP001164743"/>
    </source>
</evidence>
<keyword evidence="3" id="KW-1185">Reference proteome</keyword>
<evidence type="ECO:0000313" key="2">
    <source>
        <dbReference type="EMBL" id="WAQ82539.1"/>
    </source>
</evidence>
<evidence type="ECO:0000256" key="1">
    <source>
        <dbReference type="SAM" id="MobiDB-lite"/>
    </source>
</evidence>
<feature type="compositionally biased region" description="Low complexity" evidence="1">
    <location>
        <begin position="32"/>
        <end position="45"/>
    </location>
</feature>
<dbReference type="Proteomes" id="UP001164743">
    <property type="component" value="Chromosome 2A"/>
</dbReference>
<sequence length="63" mass="6335">MEADWGEGTSPQTYNKTQALLASLSSPDLLSSAPSIAPLALPSPSTGLSAQPVGCTGPPRPTL</sequence>
<feature type="region of interest" description="Disordered" evidence="1">
    <location>
        <begin position="32"/>
        <end position="63"/>
    </location>
</feature>
<name>A0ABY7CCX3_9BASI</name>
<accession>A0ABY7CCX3</accession>
<dbReference type="GeneID" id="77807814"/>
<proteinExistence type="predicted"/>
<dbReference type="EMBL" id="CP110422">
    <property type="protein sequence ID" value="WAQ82539.1"/>
    <property type="molecule type" value="Genomic_DNA"/>
</dbReference>
<reference evidence="2" key="1">
    <citation type="submission" date="2022-10" db="EMBL/GenBank/DDBJ databases">
        <title>Puccinia triticina Genome sequencing and assembly.</title>
        <authorList>
            <person name="Li C."/>
        </authorList>
    </citation>
    <scope>NUCLEOTIDE SEQUENCE</scope>
    <source>
        <strain evidence="2">Pt15</strain>
    </source>
</reference>
<dbReference type="RefSeq" id="XP_053018094.1">
    <property type="nucleotide sequence ID" value="XM_053166919.1"/>
</dbReference>
<protein>
    <submittedName>
        <fullName evidence="2">Uncharacterized protein</fullName>
    </submittedName>
</protein>